<feature type="region of interest" description="Disordered" evidence="1">
    <location>
        <begin position="87"/>
        <end position="109"/>
    </location>
</feature>
<reference evidence="2" key="1">
    <citation type="journal article" date="2015" name="Nature">
        <title>Complex archaea that bridge the gap between prokaryotes and eukaryotes.</title>
        <authorList>
            <person name="Spang A."/>
            <person name="Saw J.H."/>
            <person name="Jorgensen S.L."/>
            <person name="Zaremba-Niedzwiedzka K."/>
            <person name="Martijn J."/>
            <person name="Lind A.E."/>
            <person name="van Eijk R."/>
            <person name="Schleper C."/>
            <person name="Guy L."/>
            <person name="Ettema T.J."/>
        </authorList>
    </citation>
    <scope>NUCLEOTIDE SEQUENCE</scope>
</reference>
<proteinExistence type="predicted"/>
<gene>
    <name evidence="2" type="ORF">LCGC14_2402670</name>
</gene>
<organism evidence="2">
    <name type="scientific">marine sediment metagenome</name>
    <dbReference type="NCBI Taxonomy" id="412755"/>
    <lineage>
        <taxon>unclassified sequences</taxon>
        <taxon>metagenomes</taxon>
        <taxon>ecological metagenomes</taxon>
    </lineage>
</organism>
<sequence>MLKRFYLSPVAFFDPEGGDDKSWRPISDIYLFTEPGISHGIFEADGVTSTVALVKVEAKDHTLWRADVELDDLGGGDLDQAMNSTERNALNAKASKRDELSRDPAKAGDTMRTVLTKIARDIRGTRGRSFTQPEWF</sequence>
<dbReference type="AlphaFoldDB" id="A0A0F9E790"/>
<evidence type="ECO:0000256" key="1">
    <source>
        <dbReference type="SAM" id="MobiDB-lite"/>
    </source>
</evidence>
<dbReference type="EMBL" id="LAZR01036119">
    <property type="protein sequence ID" value="KKL25701.1"/>
    <property type="molecule type" value="Genomic_DNA"/>
</dbReference>
<evidence type="ECO:0000313" key="2">
    <source>
        <dbReference type="EMBL" id="KKL25701.1"/>
    </source>
</evidence>
<protein>
    <submittedName>
        <fullName evidence="2">Uncharacterized protein</fullName>
    </submittedName>
</protein>
<name>A0A0F9E790_9ZZZZ</name>
<comment type="caution">
    <text evidence="2">The sequence shown here is derived from an EMBL/GenBank/DDBJ whole genome shotgun (WGS) entry which is preliminary data.</text>
</comment>
<accession>A0A0F9E790</accession>
<feature type="compositionally biased region" description="Basic and acidic residues" evidence="1">
    <location>
        <begin position="95"/>
        <end position="106"/>
    </location>
</feature>